<gene>
    <name evidence="1" type="ORF">EK21DRAFT_89572</name>
</gene>
<dbReference type="Proteomes" id="UP000799777">
    <property type="component" value="Unassembled WGS sequence"/>
</dbReference>
<evidence type="ECO:0000313" key="1">
    <source>
        <dbReference type="EMBL" id="KAF2029628.1"/>
    </source>
</evidence>
<organism evidence="1 2">
    <name type="scientific">Setomelanomma holmii</name>
    <dbReference type="NCBI Taxonomy" id="210430"/>
    <lineage>
        <taxon>Eukaryota</taxon>
        <taxon>Fungi</taxon>
        <taxon>Dikarya</taxon>
        <taxon>Ascomycota</taxon>
        <taxon>Pezizomycotina</taxon>
        <taxon>Dothideomycetes</taxon>
        <taxon>Pleosporomycetidae</taxon>
        <taxon>Pleosporales</taxon>
        <taxon>Pleosporineae</taxon>
        <taxon>Phaeosphaeriaceae</taxon>
        <taxon>Setomelanomma</taxon>
    </lineage>
</organism>
<protein>
    <submittedName>
        <fullName evidence="1">Uncharacterized protein</fullName>
    </submittedName>
</protein>
<dbReference type="Gene3D" id="1.25.40.20">
    <property type="entry name" value="Ankyrin repeat-containing domain"/>
    <property type="match status" value="1"/>
</dbReference>
<dbReference type="Pfam" id="PF12796">
    <property type="entry name" value="Ank_2"/>
    <property type="match status" value="1"/>
</dbReference>
<comment type="caution">
    <text evidence="1">The sequence shown here is derived from an EMBL/GenBank/DDBJ whole genome shotgun (WGS) entry which is preliminary data.</text>
</comment>
<accession>A0A9P4LLA9</accession>
<dbReference type="OrthoDB" id="4772757at2759"/>
<name>A0A9P4LLA9_9PLEO</name>
<reference evidence="1" key="1">
    <citation type="journal article" date="2020" name="Stud. Mycol.">
        <title>101 Dothideomycetes genomes: a test case for predicting lifestyles and emergence of pathogens.</title>
        <authorList>
            <person name="Haridas S."/>
            <person name="Albert R."/>
            <person name="Binder M."/>
            <person name="Bloem J."/>
            <person name="Labutti K."/>
            <person name="Salamov A."/>
            <person name="Andreopoulos B."/>
            <person name="Baker S."/>
            <person name="Barry K."/>
            <person name="Bills G."/>
            <person name="Bluhm B."/>
            <person name="Cannon C."/>
            <person name="Castanera R."/>
            <person name="Culley D."/>
            <person name="Daum C."/>
            <person name="Ezra D."/>
            <person name="Gonzalez J."/>
            <person name="Henrissat B."/>
            <person name="Kuo A."/>
            <person name="Liang C."/>
            <person name="Lipzen A."/>
            <person name="Lutzoni F."/>
            <person name="Magnuson J."/>
            <person name="Mondo S."/>
            <person name="Nolan M."/>
            <person name="Ohm R."/>
            <person name="Pangilinan J."/>
            <person name="Park H.-J."/>
            <person name="Ramirez L."/>
            <person name="Alfaro M."/>
            <person name="Sun H."/>
            <person name="Tritt A."/>
            <person name="Yoshinaga Y."/>
            <person name="Zwiers L.-H."/>
            <person name="Turgeon B."/>
            <person name="Goodwin S."/>
            <person name="Spatafora J."/>
            <person name="Crous P."/>
            <person name="Grigoriev I."/>
        </authorList>
    </citation>
    <scope>NUCLEOTIDE SEQUENCE</scope>
    <source>
        <strain evidence="1">CBS 110217</strain>
    </source>
</reference>
<dbReference type="AlphaFoldDB" id="A0A9P4LLA9"/>
<sequence>MLGTRLSLELKFQPFVASSLGHRVLNESDNGNAMLISIRRVAHRLQSVEISYPRSISSLCKLAASNVRRIFSSNPSFVGSMRQEDFNVHCQAAAVYLNSLYEIDKWETPRVESAIFGSSFELAFRFGSMDMIDRYLNDTYWENRSPGLSRVARHIRGLAIFQHVFRYRIADLSWCFIRDGRYTSERVQLGYALKTPDPARWEFIMDLHRLGNNGSTSPCVWHRSERVCSSGSRSSHIFCGFQQGHTAIVQLLLGYGARTLAAITIAAAWSGHTAVVQSLIRRGADQKGALVAAARKGDGDIVRVLLEIDADPDEAGTELSAIGYASTTLG</sequence>
<proteinExistence type="predicted"/>
<dbReference type="InterPro" id="IPR002110">
    <property type="entry name" value="Ankyrin_rpt"/>
</dbReference>
<evidence type="ECO:0000313" key="2">
    <source>
        <dbReference type="Proteomes" id="UP000799777"/>
    </source>
</evidence>
<keyword evidence="2" id="KW-1185">Reference proteome</keyword>
<dbReference type="InterPro" id="IPR036770">
    <property type="entry name" value="Ankyrin_rpt-contain_sf"/>
</dbReference>
<dbReference type="SUPFAM" id="SSF48403">
    <property type="entry name" value="Ankyrin repeat"/>
    <property type="match status" value="1"/>
</dbReference>
<dbReference type="EMBL" id="ML978198">
    <property type="protein sequence ID" value="KAF2029628.1"/>
    <property type="molecule type" value="Genomic_DNA"/>
</dbReference>